<reference evidence="2 3" key="1">
    <citation type="journal article" date="2021" name="BMC Genomics">
        <title>Datura genome reveals duplications of psychoactive alkaloid biosynthetic genes and high mutation rate following tissue culture.</title>
        <authorList>
            <person name="Rajewski A."/>
            <person name="Carter-House D."/>
            <person name="Stajich J."/>
            <person name="Litt A."/>
        </authorList>
    </citation>
    <scope>NUCLEOTIDE SEQUENCE [LARGE SCALE GENOMIC DNA]</scope>
    <source>
        <strain evidence="2">AR-01</strain>
    </source>
</reference>
<dbReference type="EMBL" id="JACEIK010006917">
    <property type="protein sequence ID" value="MCE3049472.1"/>
    <property type="molecule type" value="Genomic_DNA"/>
</dbReference>
<proteinExistence type="predicted"/>
<feature type="compositionally biased region" description="Basic and acidic residues" evidence="1">
    <location>
        <begin position="23"/>
        <end position="32"/>
    </location>
</feature>
<dbReference type="Proteomes" id="UP000823775">
    <property type="component" value="Unassembled WGS sequence"/>
</dbReference>
<evidence type="ECO:0000313" key="2">
    <source>
        <dbReference type="EMBL" id="MCE3049472.1"/>
    </source>
</evidence>
<keyword evidence="3" id="KW-1185">Reference proteome</keyword>
<accession>A0ABS8WJ24</accession>
<feature type="region of interest" description="Disordered" evidence="1">
    <location>
        <begin position="253"/>
        <end position="276"/>
    </location>
</feature>
<sequence length="276" mass="31432">MTPKQSKGKGLASSSHGSKRARRTSEEEHEDVRIAPQPLRRYGLYWVMEQEDRLHTLGLGFVFDAAGDCILNMVRELLASWEPKERTNQVKIRGKIINFSPIALNRLLGTPKVDPQPFVNIVKKLTSRDTRQTLCDPNSVAGSTDHQQFGFHVSFPYAHMSMQTRVWLKIGIDVTKTKEPEGVNCPLLYVSERNARIGNMLPHLYGMQILQLRMNGVTQEKLQQLNMDYPLSEHSRALCRVGLGFEEPINDDVATEDEMERVDSNVEYSDAEDEDF</sequence>
<evidence type="ECO:0000313" key="3">
    <source>
        <dbReference type="Proteomes" id="UP000823775"/>
    </source>
</evidence>
<name>A0ABS8WJ24_DATST</name>
<protein>
    <submittedName>
        <fullName evidence="2">Uncharacterized protein</fullName>
    </submittedName>
</protein>
<feature type="region of interest" description="Disordered" evidence="1">
    <location>
        <begin position="1"/>
        <end position="32"/>
    </location>
</feature>
<evidence type="ECO:0000256" key="1">
    <source>
        <dbReference type="SAM" id="MobiDB-lite"/>
    </source>
</evidence>
<organism evidence="2 3">
    <name type="scientific">Datura stramonium</name>
    <name type="common">Jimsonweed</name>
    <name type="synonym">Common thornapple</name>
    <dbReference type="NCBI Taxonomy" id="4076"/>
    <lineage>
        <taxon>Eukaryota</taxon>
        <taxon>Viridiplantae</taxon>
        <taxon>Streptophyta</taxon>
        <taxon>Embryophyta</taxon>
        <taxon>Tracheophyta</taxon>
        <taxon>Spermatophyta</taxon>
        <taxon>Magnoliopsida</taxon>
        <taxon>eudicotyledons</taxon>
        <taxon>Gunneridae</taxon>
        <taxon>Pentapetalae</taxon>
        <taxon>asterids</taxon>
        <taxon>lamiids</taxon>
        <taxon>Solanales</taxon>
        <taxon>Solanaceae</taxon>
        <taxon>Solanoideae</taxon>
        <taxon>Datureae</taxon>
        <taxon>Datura</taxon>
    </lineage>
</organism>
<gene>
    <name evidence="2" type="ORF">HAX54_044935</name>
</gene>
<comment type="caution">
    <text evidence="2">The sequence shown here is derived from an EMBL/GenBank/DDBJ whole genome shotgun (WGS) entry which is preliminary data.</text>
</comment>